<evidence type="ECO:0000313" key="9">
    <source>
        <dbReference type="EMBL" id="TWT57716.1"/>
    </source>
</evidence>
<dbReference type="Proteomes" id="UP000317243">
    <property type="component" value="Unassembled WGS sequence"/>
</dbReference>
<sequence length="351" mass="39195">MAGEVVGSRRLIELAAFVFLLGNANLLFGQEAILDGSECLCQGEVERAFRSLNTDSPAISVHDPSKLIVQDGVLWGFSTGRGVRSFYSTDCETFQRGPSVFSESPEWVEEIVPDHDGRFWAPDVIVLNDRVLVYYSVSSFGKQSSAIALASCSALSTEVGKTEWKDEGIVVRSRRGDHFNAIDPTIWKASDETLWMAFGSFWGGIYLIQLDPETGLRMDDDSMVPLAFHEQIEAPGLFERDGYYYLFVNWGWCCRGVDSTYEIRVGRSREITGPYFDREGVDLRLKGGTEVLTTSGAMIGPGHGEVFVCDDQQFLSFHYYDGDSNGRPRLGILPLEWSEEGWPIVRMPDAE</sequence>
<reference evidence="9 10" key="1">
    <citation type="submission" date="2019-02" db="EMBL/GenBank/DDBJ databases">
        <title>Deep-cultivation of Planctomycetes and their phenomic and genomic characterization uncovers novel biology.</title>
        <authorList>
            <person name="Wiegand S."/>
            <person name="Jogler M."/>
            <person name="Boedeker C."/>
            <person name="Pinto D."/>
            <person name="Vollmers J."/>
            <person name="Rivas-Marin E."/>
            <person name="Kohn T."/>
            <person name="Peeters S.H."/>
            <person name="Heuer A."/>
            <person name="Rast P."/>
            <person name="Oberbeckmann S."/>
            <person name="Bunk B."/>
            <person name="Jeske O."/>
            <person name="Meyerdierks A."/>
            <person name="Storesund J.E."/>
            <person name="Kallscheuer N."/>
            <person name="Luecker S."/>
            <person name="Lage O.M."/>
            <person name="Pohl T."/>
            <person name="Merkel B.J."/>
            <person name="Hornburger P."/>
            <person name="Mueller R.-W."/>
            <person name="Bruemmer F."/>
            <person name="Labrenz M."/>
            <person name="Spormann A.M."/>
            <person name="Op Den Camp H."/>
            <person name="Overmann J."/>
            <person name="Amann R."/>
            <person name="Jetten M.S.M."/>
            <person name="Mascher T."/>
            <person name="Medema M.H."/>
            <person name="Devos D.P."/>
            <person name="Kaster A.-K."/>
            <person name="Ovreas L."/>
            <person name="Rohde M."/>
            <person name="Galperin M.Y."/>
            <person name="Jogler C."/>
        </authorList>
    </citation>
    <scope>NUCLEOTIDE SEQUENCE [LARGE SCALE GENOMIC DNA]</scope>
    <source>
        <strain evidence="9 10">KOR42</strain>
    </source>
</reference>
<evidence type="ECO:0000256" key="6">
    <source>
        <dbReference type="PIRSR" id="PIRSR026534-1"/>
    </source>
</evidence>
<proteinExistence type="inferred from homology"/>
<feature type="active site" description="Proton donor" evidence="6">
    <location>
        <position position="233"/>
    </location>
</feature>
<evidence type="ECO:0000256" key="2">
    <source>
        <dbReference type="ARBA" id="ARBA00009865"/>
    </source>
</evidence>
<dbReference type="InterPro" id="IPR023296">
    <property type="entry name" value="Glyco_hydro_beta-prop_sf"/>
</dbReference>
<dbReference type="EMBL" id="SIHI01000001">
    <property type="protein sequence ID" value="TWT57716.1"/>
    <property type="molecule type" value="Genomic_DNA"/>
</dbReference>
<dbReference type="SUPFAM" id="SSF75005">
    <property type="entry name" value="Arabinanase/levansucrase/invertase"/>
    <property type="match status" value="1"/>
</dbReference>
<dbReference type="InterPro" id="IPR050727">
    <property type="entry name" value="GH43_arabinanases"/>
</dbReference>
<dbReference type="EC" id="3.2.1.99" evidence="9"/>
<keyword evidence="3 5" id="KW-0378">Hydrolase</keyword>
<organism evidence="9 10">
    <name type="scientific">Thalassoglobus neptunius</name>
    <dbReference type="NCBI Taxonomy" id="1938619"/>
    <lineage>
        <taxon>Bacteria</taxon>
        <taxon>Pseudomonadati</taxon>
        <taxon>Planctomycetota</taxon>
        <taxon>Planctomycetia</taxon>
        <taxon>Planctomycetales</taxon>
        <taxon>Planctomycetaceae</taxon>
        <taxon>Thalassoglobus</taxon>
    </lineage>
</organism>
<dbReference type="PANTHER" id="PTHR43301">
    <property type="entry name" value="ARABINAN ENDO-1,5-ALPHA-L-ARABINOSIDASE"/>
    <property type="match status" value="1"/>
</dbReference>
<protein>
    <submittedName>
        <fullName evidence="9">Intracellular endo-alpha-(1-&gt;5)-L-arabinanase</fullName>
        <ecNumber evidence="9">3.2.1.99</ecNumber>
    </submittedName>
</protein>
<feature type="site" description="Important for catalytic activity, responsible for pKa modulation of the active site Glu and correct orientation of both the proton donor and substrate" evidence="8">
    <location>
        <position position="183"/>
    </location>
</feature>
<evidence type="ECO:0000256" key="1">
    <source>
        <dbReference type="ARBA" id="ARBA00004834"/>
    </source>
</evidence>
<dbReference type="CDD" id="cd08998">
    <property type="entry name" value="GH43_Arb43a-like"/>
    <property type="match status" value="1"/>
</dbReference>
<evidence type="ECO:0000256" key="5">
    <source>
        <dbReference type="PIRNR" id="PIRNR026534"/>
    </source>
</evidence>
<keyword evidence="4 5" id="KW-0326">Glycosidase</keyword>
<evidence type="ECO:0000256" key="4">
    <source>
        <dbReference type="ARBA" id="ARBA00023295"/>
    </source>
</evidence>
<comment type="pathway">
    <text evidence="1 5">Glycan metabolism; L-arabinan degradation.</text>
</comment>
<dbReference type="InterPro" id="IPR016840">
    <property type="entry name" value="Glyco_hydro_43_endo_a_Ara-ase"/>
</dbReference>
<dbReference type="InterPro" id="IPR006710">
    <property type="entry name" value="Glyco_hydro_43"/>
</dbReference>
<dbReference type="GO" id="GO:0046558">
    <property type="term" value="F:arabinan endo-1,5-alpha-L-arabinosidase activity"/>
    <property type="evidence" value="ECO:0007669"/>
    <property type="project" value="UniProtKB-EC"/>
</dbReference>
<dbReference type="GO" id="GO:0031222">
    <property type="term" value="P:arabinan catabolic process"/>
    <property type="evidence" value="ECO:0007669"/>
    <property type="project" value="UniProtKB-UniPathway"/>
</dbReference>
<dbReference type="AlphaFoldDB" id="A0A5C5X412"/>
<feature type="active site" description="Proton acceptor" evidence="6">
    <location>
        <position position="63"/>
    </location>
</feature>
<accession>A0A5C5X412</accession>
<feature type="site" description="Important for substrate recognition" evidence="8">
    <location>
        <position position="303"/>
    </location>
</feature>
<dbReference type="Gene3D" id="2.115.10.20">
    <property type="entry name" value="Glycosyl hydrolase domain, family 43"/>
    <property type="match status" value="1"/>
</dbReference>
<evidence type="ECO:0000256" key="7">
    <source>
        <dbReference type="PIRSR" id="PIRSR026534-2"/>
    </source>
</evidence>
<feature type="binding site" evidence="7">
    <location>
        <position position="141"/>
    </location>
    <ligand>
        <name>substrate</name>
    </ligand>
</feature>
<dbReference type="PANTHER" id="PTHR43301:SF3">
    <property type="entry name" value="ARABINAN ENDO-1,5-ALPHA-L-ARABINOSIDASE A-RELATED"/>
    <property type="match status" value="1"/>
</dbReference>
<dbReference type="UniPathway" id="UPA00667"/>
<comment type="similarity">
    <text evidence="2 5">Belongs to the glycosyl hydrolase 43 family.</text>
</comment>
<feature type="binding site" evidence="7">
    <location>
        <begin position="200"/>
        <end position="202"/>
    </location>
    <ligand>
        <name>substrate</name>
    </ligand>
</feature>
<evidence type="ECO:0000256" key="8">
    <source>
        <dbReference type="PIRSR" id="PIRSR026534-3"/>
    </source>
</evidence>
<name>A0A5C5X412_9PLAN</name>
<keyword evidence="10" id="KW-1185">Reference proteome</keyword>
<gene>
    <name evidence="9" type="primary">abn-ts</name>
    <name evidence="9" type="ORF">KOR42_10810</name>
</gene>
<dbReference type="Pfam" id="PF04616">
    <property type="entry name" value="Glyco_hydro_43"/>
    <property type="match status" value="1"/>
</dbReference>
<feature type="binding site" evidence="7">
    <location>
        <begin position="180"/>
        <end position="183"/>
    </location>
    <ligand>
        <name>substrate</name>
    </ligand>
</feature>
<evidence type="ECO:0000313" key="10">
    <source>
        <dbReference type="Proteomes" id="UP000317243"/>
    </source>
</evidence>
<dbReference type="PIRSF" id="PIRSF026534">
    <property type="entry name" value="Endo_alpha-L-arabinosidase"/>
    <property type="match status" value="1"/>
</dbReference>
<comment type="caution">
    <text evidence="9">The sequence shown here is derived from an EMBL/GenBank/DDBJ whole genome shotgun (WGS) entry which is preliminary data.</text>
</comment>
<feature type="binding site" evidence="7">
    <location>
        <position position="63"/>
    </location>
    <ligand>
        <name>substrate</name>
    </ligand>
</feature>
<evidence type="ECO:0000256" key="3">
    <source>
        <dbReference type="ARBA" id="ARBA00022801"/>
    </source>
</evidence>